<name>A0A8T3B3E4_DENNO</name>
<dbReference type="PANTHER" id="PTHR33710">
    <property type="entry name" value="BNAC02G09200D PROTEIN"/>
    <property type="match status" value="1"/>
</dbReference>
<evidence type="ECO:0000313" key="1">
    <source>
        <dbReference type="EMBL" id="KAI0503980.1"/>
    </source>
</evidence>
<reference evidence="1" key="1">
    <citation type="journal article" date="2022" name="Front. Genet.">
        <title>Chromosome-Scale Assembly of the Dendrobium nobile Genome Provides Insights Into the Molecular Mechanism of the Biosynthesis of the Medicinal Active Ingredient of Dendrobium.</title>
        <authorList>
            <person name="Xu Q."/>
            <person name="Niu S.-C."/>
            <person name="Li K.-L."/>
            <person name="Zheng P.-J."/>
            <person name="Zhang X.-J."/>
            <person name="Jia Y."/>
            <person name="Liu Y."/>
            <person name="Niu Y.-X."/>
            <person name="Yu L.-H."/>
            <person name="Chen D.-F."/>
            <person name="Zhang G.-Q."/>
        </authorList>
    </citation>
    <scope>NUCLEOTIDE SEQUENCE</scope>
    <source>
        <tissue evidence="1">Leaf</tissue>
    </source>
</reference>
<dbReference type="InterPro" id="IPR036691">
    <property type="entry name" value="Endo/exonu/phosph_ase_sf"/>
</dbReference>
<dbReference type="Gene3D" id="3.60.10.10">
    <property type="entry name" value="Endonuclease/exonuclease/phosphatase"/>
    <property type="match status" value="1"/>
</dbReference>
<dbReference type="Proteomes" id="UP000829196">
    <property type="component" value="Unassembled WGS sequence"/>
</dbReference>
<dbReference type="PANTHER" id="PTHR33710:SF71">
    <property type="entry name" value="ENDONUCLEASE_EXONUCLEASE_PHOSPHATASE DOMAIN-CONTAINING PROTEIN"/>
    <property type="match status" value="1"/>
</dbReference>
<sequence length="324" mass="37646">MLKVLGKGDWMIASVYGSMNMEERRKLLVDLEKHCSGNLPLVIGGDFNCVISQAEKRGGKRFVVSQGSKDFINFLIQNYLHEFKTMGPKFTWCNNKRGNARILEKLDRYLINSYALDMIHVAVVKHLSRVASDHCPLLLNVFKPVKFNRIIRYEEVWASYFGATALVRNIWSRKCRGDPATALNVKFKRTLKALYYWSKAKFKDLNILKDKLKSEILEIQREESDGDLSLDKLQVLRFKINELNITLARLNTSWRQRAKAKWMEEGDCNSSFFHAFANSRRCSNWISHIKAVDGTVSEDEEVIQKTFLDYFKHKWQNRSCSLDG</sequence>
<proteinExistence type="predicted"/>
<gene>
    <name evidence="1" type="ORF">KFK09_014927</name>
</gene>
<dbReference type="SUPFAM" id="SSF56219">
    <property type="entry name" value="DNase I-like"/>
    <property type="match status" value="1"/>
</dbReference>
<dbReference type="AlphaFoldDB" id="A0A8T3B3E4"/>
<dbReference type="EMBL" id="JAGYWB010000011">
    <property type="protein sequence ID" value="KAI0503980.1"/>
    <property type="molecule type" value="Genomic_DNA"/>
</dbReference>
<keyword evidence="2" id="KW-1185">Reference proteome</keyword>
<evidence type="ECO:0000313" key="2">
    <source>
        <dbReference type="Proteomes" id="UP000829196"/>
    </source>
</evidence>
<comment type="caution">
    <text evidence="1">The sequence shown here is derived from an EMBL/GenBank/DDBJ whole genome shotgun (WGS) entry which is preliminary data.</text>
</comment>
<organism evidence="1 2">
    <name type="scientific">Dendrobium nobile</name>
    <name type="common">Orchid</name>
    <dbReference type="NCBI Taxonomy" id="94219"/>
    <lineage>
        <taxon>Eukaryota</taxon>
        <taxon>Viridiplantae</taxon>
        <taxon>Streptophyta</taxon>
        <taxon>Embryophyta</taxon>
        <taxon>Tracheophyta</taxon>
        <taxon>Spermatophyta</taxon>
        <taxon>Magnoliopsida</taxon>
        <taxon>Liliopsida</taxon>
        <taxon>Asparagales</taxon>
        <taxon>Orchidaceae</taxon>
        <taxon>Epidendroideae</taxon>
        <taxon>Malaxideae</taxon>
        <taxon>Dendrobiinae</taxon>
        <taxon>Dendrobium</taxon>
    </lineage>
</organism>
<dbReference type="OrthoDB" id="756438at2759"/>
<protein>
    <submittedName>
        <fullName evidence="1">Uncharacterized protein</fullName>
    </submittedName>
</protein>
<accession>A0A8T3B3E4</accession>